<feature type="region of interest" description="Disordered" evidence="1">
    <location>
        <begin position="94"/>
        <end position="113"/>
    </location>
</feature>
<reference evidence="3 4" key="1">
    <citation type="submission" date="2017-02" db="EMBL/GenBank/DDBJ databases">
        <title>Draft genome sequence of Haemophilus paracuniculus CCUG 43573 type strain.</title>
        <authorList>
            <person name="Engstrom-Jakobsson H."/>
            <person name="Salva-Serra F."/>
            <person name="Thorell K."/>
            <person name="Gonzales-Siles L."/>
            <person name="Karlsson R."/>
            <person name="Boulund F."/>
            <person name="Engstrand L."/>
            <person name="Kristiansson E."/>
            <person name="Moore E."/>
        </authorList>
    </citation>
    <scope>NUCLEOTIDE SEQUENCE [LARGE SCALE GENOMIC DNA]</scope>
    <source>
        <strain evidence="3 4">CCUG 43573</strain>
    </source>
</reference>
<proteinExistence type="predicted"/>
<dbReference type="Proteomes" id="UP000190867">
    <property type="component" value="Unassembled WGS sequence"/>
</dbReference>
<name>A0A1T0AQM9_9PAST</name>
<gene>
    <name evidence="3" type="ORF">B0187_08705</name>
</gene>
<dbReference type="AlphaFoldDB" id="A0A1T0AQM9"/>
<keyword evidence="2" id="KW-0732">Signal</keyword>
<accession>A0A1T0AQM9</accession>
<feature type="compositionally biased region" description="Basic residues" evidence="1">
    <location>
        <begin position="102"/>
        <end position="113"/>
    </location>
</feature>
<evidence type="ECO:0000256" key="1">
    <source>
        <dbReference type="SAM" id="MobiDB-lite"/>
    </source>
</evidence>
<comment type="caution">
    <text evidence="3">The sequence shown here is derived from an EMBL/GenBank/DDBJ whole genome shotgun (WGS) entry which is preliminary data.</text>
</comment>
<feature type="chain" id="PRO_5012978596" evidence="2">
    <location>
        <begin position="20"/>
        <end position="113"/>
    </location>
</feature>
<protein>
    <submittedName>
        <fullName evidence="3">Uncharacterized protein</fullName>
    </submittedName>
</protein>
<evidence type="ECO:0000313" key="4">
    <source>
        <dbReference type="Proteomes" id="UP000190867"/>
    </source>
</evidence>
<sequence length="113" mass="12248">MKKMIIALLAMGVFSAANAEIYKITTFTKAQVKKLQAEIDEGSGDSAVFSTNKGELWVYVEAPALSVLNKSKAGECYNITGDFEEMKAKKVKCPSANATKQATKKKIKAGKRP</sequence>
<evidence type="ECO:0000313" key="3">
    <source>
        <dbReference type="EMBL" id="OOR98339.1"/>
    </source>
</evidence>
<dbReference type="RefSeq" id="WP_078237476.1">
    <property type="nucleotide sequence ID" value="NZ_MUYA01000013.1"/>
</dbReference>
<feature type="signal peptide" evidence="2">
    <location>
        <begin position="1"/>
        <end position="19"/>
    </location>
</feature>
<organism evidence="3 4">
    <name type="scientific">Haemophilus paracuniculus</name>
    <dbReference type="NCBI Taxonomy" id="734"/>
    <lineage>
        <taxon>Bacteria</taxon>
        <taxon>Pseudomonadati</taxon>
        <taxon>Pseudomonadota</taxon>
        <taxon>Gammaproteobacteria</taxon>
        <taxon>Pasteurellales</taxon>
        <taxon>Pasteurellaceae</taxon>
        <taxon>Haemophilus</taxon>
    </lineage>
</organism>
<dbReference type="EMBL" id="MUYA01000013">
    <property type="protein sequence ID" value="OOR98339.1"/>
    <property type="molecule type" value="Genomic_DNA"/>
</dbReference>
<keyword evidence="4" id="KW-1185">Reference proteome</keyword>
<evidence type="ECO:0000256" key="2">
    <source>
        <dbReference type="SAM" id="SignalP"/>
    </source>
</evidence>